<sequence>MSRTVHLTASSPHPVGGLRSAFADREYWRARLELYAAGAPRLDTLSTATDGTTTVEITMRFGGEQLPAVLRPLRLGSLRIVQREQWQPVDGGLRGAVEVAAPRTPISGRGDVRLTGDGAGTRLDGTGIVDVRVPLIGGPIAAFLADLLADGIRDIVGVTDQWLDRRA</sequence>
<accession>A0ABT1LZV0</accession>
<dbReference type="EMBL" id="JANDBD010000002">
    <property type="protein sequence ID" value="MCP9271529.1"/>
    <property type="molecule type" value="Genomic_DNA"/>
</dbReference>
<protein>
    <submittedName>
        <fullName evidence="1">DUF2505 domain-containing protein</fullName>
    </submittedName>
</protein>
<name>A0ABT1LZV0_9MYCO</name>
<evidence type="ECO:0000313" key="2">
    <source>
        <dbReference type="Proteomes" id="UP001651690"/>
    </source>
</evidence>
<comment type="caution">
    <text evidence="1">The sequence shown here is derived from an EMBL/GenBank/DDBJ whole genome shotgun (WGS) entry which is preliminary data.</text>
</comment>
<dbReference type="Pfam" id="PF10698">
    <property type="entry name" value="DUF2505"/>
    <property type="match status" value="1"/>
</dbReference>
<evidence type="ECO:0000313" key="1">
    <source>
        <dbReference type="EMBL" id="MCP9271529.1"/>
    </source>
</evidence>
<proteinExistence type="predicted"/>
<dbReference type="InterPro" id="IPR019639">
    <property type="entry name" value="DUF2505"/>
</dbReference>
<keyword evidence="2" id="KW-1185">Reference proteome</keyword>
<dbReference type="RefSeq" id="WP_255058587.1">
    <property type="nucleotide sequence ID" value="NZ_JANDBD010000002.1"/>
</dbReference>
<dbReference type="Proteomes" id="UP001651690">
    <property type="component" value="Unassembled WGS sequence"/>
</dbReference>
<reference evidence="1 2" key="1">
    <citation type="submission" date="2022-06" db="EMBL/GenBank/DDBJ databases">
        <title>Mycolicibacterium sp. CAU 1645 isolated from seawater.</title>
        <authorList>
            <person name="Kim W."/>
        </authorList>
    </citation>
    <scope>NUCLEOTIDE SEQUENCE [LARGE SCALE GENOMIC DNA]</scope>
    <source>
        <strain evidence="1 2">CAU 1645</strain>
    </source>
</reference>
<organism evidence="1 2">
    <name type="scientific">Mycolicibacterium arenosum</name>
    <dbReference type="NCBI Taxonomy" id="2952157"/>
    <lineage>
        <taxon>Bacteria</taxon>
        <taxon>Bacillati</taxon>
        <taxon>Actinomycetota</taxon>
        <taxon>Actinomycetes</taxon>
        <taxon>Mycobacteriales</taxon>
        <taxon>Mycobacteriaceae</taxon>
        <taxon>Mycolicibacterium</taxon>
    </lineage>
</organism>
<gene>
    <name evidence="1" type="ORF">NM203_04950</name>
</gene>